<dbReference type="InterPro" id="IPR051949">
    <property type="entry name" value="Cation_Transport_ATPase"/>
</dbReference>
<evidence type="ECO:0000256" key="10">
    <source>
        <dbReference type="ARBA" id="ARBA00022967"/>
    </source>
</evidence>
<dbReference type="GO" id="GO:0016887">
    <property type="term" value="F:ATP hydrolysis activity"/>
    <property type="evidence" value="ECO:0007669"/>
    <property type="project" value="InterPro"/>
</dbReference>
<evidence type="ECO:0000256" key="7">
    <source>
        <dbReference type="ARBA" id="ARBA00022741"/>
    </source>
</evidence>
<feature type="transmembrane region" description="Helical" evidence="14">
    <location>
        <begin position="258"/>
        <end position="277"/>
    </location>
</feature>
<dbReference type="SUPFAM" id="SSF81653">
    <property type="entry name" value="Calcium ATPase, transduction domain A"/>
    <property type="match status" value="1"/>
</dbReference>
<dbReference type="InterPro" id="IPR059000">
    <property type="entry name" value="ATPase_P-type_domA"/>
</dbReference>
<dbReference type="Gene3D" id="2.70.150.10">
    <property type="entry name" value="Calcium-transporting ATPase, cytoplasmic transduction domain A"/>
    <property type="match status" value="1"/>
</dbReference>
<name>A0A1I5N0V5_9BACI</name>
<dbReference type="Pfam" id="PF00702">
    <property type="entry name" value="Hydrolase"/>
    <property type="match status" value="1"/>
</dbReference>
<dbReference type="Proteomes" id="UP000242243">
    <property type="component" value="Unassembled WGS sequence"/>
</dbReference>
<dbReference type="EMBL" id="FOXC01000007">
    <property type="protein sequence ID" value="SFP15307.1"/>
    <property type="molecule type" value="Genomic_DNA"/>
</dbReference>
<keyword evidence="4" id="KW-0597">Phosphoprotein</keyword>
<evidence type="ECO:0000256" key="8">
    <source>
        <dbReference type="ARBA" id="ARBA00022840"/>
    </source>
</evidence>
<comment type="similarity">
    <text evidence="2 14">Belongs to the cation transport ATPase (P-type) (TC 3.A.3) family. Type IB subfamily.</text>
</comment>
<evidence type="ECO:0000256" key="1">
    <source>
        <dbReference type="ARBA" id="ARBA00004651"/>
    </source>
</evidence>
<evidence type="ECO:0000256" key="13">
    <source>
        <dbReference type="ARBA" id="ARBA00023136"/>
    </source>
</evidence>
<dbReference type="GO" id="GO:0005524">
    <property type="term" value="F:ATP binding"/>
    <property type="evidence" value="ECO:0007669"/>
    <property type="project" value="UniProtKB-UniRule"/>
</dbReference>
<proteinExistence type="inferred from homology"/>
<dbReference type="NCBIfam" id="TIGR01512">
    <property type="entry name" value="ATPase-IB2_Cd"/>
    <property type="match status" value="1"/>
</dbReference>
<evidence type="ECO:0000256" key="9">
    <source>
        <dbReference type="ARBA" id="ARBA00022842"/>
    </source>
</evidence>
<dbReference type="InterPro" id="IPR008250">
    <property type="entry name" value="ATPase_P-typ_transduc_dom_A_sf"/>
</dbReference>
<dbReference type="PANTHER" id="PTHR43079:SF1">
    <property type="entry name" value="CADMIUM_ZINC-TRANSPORTING ATPASE HMA1, CHLOROPLASTIC-RELATED"/>
    <property type="match status" value="1"/>
</dbReference>
<evidence type="ECO:0000256" key="5">
    <source>
        <dbReference type="ARBA" id="ARBA00022692"/>
    </source>
</evidence>
<dbReference type="PANTHER" id="PTHR43079">
    <property type="entry name" value="PROBABLE CADMIUM/ZINC-TRANSPORTING ATPASE HMA1"/>
    <property type="match status" value="1"/>
</dbReference>
<keyword evidence="9" id="KW-0460">Magnesium</keyword>
<keyword evidence="3" id="KW-0813">Transport</keyword>
<dbReference type="CDD" id="cd07551">
    <property type="entry name" value="P-type_ATPase_HM_ZosA_PfeT-like"/>
    <property type="match status" value="1"/>
</dbReference>
<dbReference type="EMBL" id="BJWI01000005">
    <property type="protein sequence ID" value="GEM01103.1"/>
    <property type="molecule type" value="Genomic_DNA"/>
</dbReference>
<keyword evidence="7 14" id="KW-0547">Nucleotide-binding</keyword>
<evidence type="ECO:0000256" key="2">
    <source>
        <dbReference type="ARBA" id="ARBA00006024"/>
    </source>
</evidence>
<keyword evidence="19" id="KW-1185">Reference proteome</keyword>
<evidence type="ECO:0000313" key="18">
    <source>
        <dbReference type="Proteomes" id="UP000242243"/>
    </source>
</evidence>
<dbReference type="GO" id="GO:0005886">
    <property type="term" value="C:plasma membrane"/>
    <property type="evidence" value="ECO:0007669"/>
    <property type="project" value="UniProtKB-SubCell"/>
</dbReference>
<gene>
    <name evidence="16" type="ORF">HHA03_06350</name>
    <name evidence="17" type="ORF">SAMN05421839_10734</name>
</gene>
<keyword evidence="5 14" id="KW-0812">Transmembrane</keyword>
<evidence type="ECO:0000259" key="15">
    <source>
        <dbReference type="Pfam" id="PF00122"/>
    </source>
</evidence>
<dbReference type="InterPro" id="IPR027256">
    <property type="entry name" value="P-typ_ATPase_IB"/>
</dbReference>
<dbReference type="InterPro" id="IPR036412">
    <property type="entry name" value="HAD-like_sf"/>
</dbReference>
<dbReference type="NCBIfam" id="TIGR01511">
    <property type="entry name" value="ATPase-IB1_Cu"/>
    <property type="match status" value="1"/>
</dbReference>
<dbReference type="Gene3D" id="3.40.50.1000">
    <property type="entry name" value="HAD superfamily/HAD-like"/>
    <property type="match status" value="1"/>
</dbReference>
<keyword evidence="8 14" id="KW-0067">ATP-binding</keyword>
<reference evidence="16 19" key="2">
    <citation type="submission" date="2019-07" db="EMBL/GenBank/DDBJ databases">
        <title>Whole genome shotgun sequence of Halolactibacillus halophilus NBRC 100868.</title>
        <authorList>
            <person name="Hosoyama A."/>
            <person name="Uohara A."/>
            <person name="Ohji S."/>
            <person name="Ichikawa N."/>
        </authorList>
    </citation>
    <scope>NUCLEOTIDE SEQUENCE [LARGE SCALE GENOMIC DNA]</scope>
    <source>
        <strain evidence="16 19">NBRC 100868</strain>
    </source>
</reference>
<dbReference type="PROSITE" id="PS01229">
    <property type="entry name" value="COF_2"/>
    <property type="match status" value="1"/>
</dbReference>
<dbReference type="InterPro" id="IPR001757">
    <property type="entry name" value="P_typ_ATPase"/>
</dbReference>
<dbReference type="Proteomes" id="UP000321547">
    <property type="component" value="Unassembled WGS sequence"/>
</dbReference>
<evidence type="ECO:0000256" key="4">
    <source>
        <dbReference type="ARBA" id="ARBA00022553"/>
    </source>
</evidence>
<accession>A0A1I5N0V5</accession>
<evidence type="ECO:0000256" key="3">
    <source>
        <dbReference type="ARBA" id="ARBA00022448"/>
    </source>
</evidence>
<dbReference type="SFLD" id="SFLDG00002">
    <property type="entry name" value="C1.7:_P-type_atpase_like"/>
    <property type="match status" value="1"/>
</dbReference>
<feature type="transmembrane region" description="Helical" evidence="14">
    <location>
        <begin position="598"/>
        <end position="617"/>
    </location>
</feature>
<feature type="transmembrane region" description="Helical" evidence="14">
    <location>
        <begin position="85"/>
        <end position="104"/>
    </location>
</feature>
<dbReference type="InterPro" id="IPR018303">
    <property type="entry name" value="ATPase_P-typ_P_site"/>
</dbReference>
<dbReference type="SFLD" id="SFLDS00003">
    <property type="entry name" value="Haloacid_Dehalogenase"/>
    <property type="match status" value="1"/>
</dbReference>
<evidence type="ECO:0000313" key="17">
    <source>
        <dbReference type="EMBL" id="SFP15307.1"/>
    </source>
</evidence>
<dbReference type="PRINTS" id="PR00941">
    <property type="entry name" value="CDATPASE"/>
</dbReference>
<evidence type="ECO:0000256" key="12">
    <source>
        <dbReference type="ARBA" id="ARBA00023065"/>
    </source>
</evidence>
<dbReference type="SUPFAM" id="SSF81665">
    <property type="entry name" value="Calcium ATPase, transmembrane domain M"/>
    <property type="match status" value="1"/>
</dbReference>
<keyword evidence="13 14" id="KW-0472">Membrane</keyword>
<feature type="transmembrane region" description="Helical" evidence="14">
    <location>
        <begin position="289"/>
        <end position="313"/>
    </location>
</feature>
<sequence length="650" mass="71195">MSEITKNIINNNKTHSQLVQMQFKKVKKHQELIAAIISGALILIAWVFSNQLPGGTYITLNILAFLVGGYAKAKEGITETIENKTLNVELLMILAAIGSAVIGYWVEGAILIFIFSLSGAMETYTMQKSERDLSNLMHLQPDQALRINDDNEELVSIDELSIGDLIYVKPGERMPVDGKIIKGRTAIDESALTGESIPVEKSFGDKVFTGTMNKSGSLTVEVTTDSRDSFVQKIMTLVRSAQSEKSPSQLFIEQFENVYVYVVLGVTALMMILPPFIVGWSWNETFYRAMILLVVASPCALVASITPATLSAISTSARRGMLVKSGVHLENFDKITAIAFDKTGTLTVGRPDVTDFITRTNEEDQEIIQRIIQIEKGSSHPLAEAMIRYSANHLDPLTVNASDEMTEVTGKGVKANFNGDVWAIGNEKLFNASSDNWYEQQATVLKGHAKTLVYVTKNDEVVAIVALKDEIRQDTIEAIKTFQSLGIETIMLTGDNIKTAEAIAEEVGLSRYVASCMPEDKVTVLKELREEFDTVMMVGDGINDAPALATAHIGVAMGAGTDVALETADIILIKNKLSKLVDLFSLSKRMNTIVKQNIFFSISVIVLLIVSNLFQFINLPLGVVGHEGSTILVILNGLRLLKYKESGLPS</sequence>
<dbReference type="STRING" id="306540.SAMN05421839_10734"/>
<evidence type="ECO:0000256" key="11">
    <source>
        <dbReference type="ARBA" id="ARBA00022989"/>
    </source>
</evidence>
<keyword evidence="10" id="KW-1278">Translocase</keyword>
<dbReference type="GO" id="GO:0019829">
    <property type="term" value="F:ATPase-coupled monoatomic cation transmembrane transporter activity"/>
    <property type="evidence" value="ECO:0007669"/>
    <property type="project" value="InterPro"/>
</dbReference>
<keyword evidence="14" id="KW-1003">Cell membrane</keyword>
<feature type="transmembrane region" description="Helical" evidence="14">
    <location>
        <begin position="32"/>
        <end position="49"/>
    </location>
</feature>
<evidence type="ECO:0000313" key="16">
    <source>
        <dbReference type="EMBL" id="GEM01103.1"/>
    </source>
</evidence>
<dbReference type="AlphaFoldDB" id="A0A1I5N0V5"/>
<dbReference type="InterPro" id="IPR023298">
    <property type="entry name" value="ATPase_P-typ_TM_dom_sf"/>
</dbReference>
<dbReference type="FunFam" id="2.70.150.10:FF:000002">
    <property type="entry name" value="Copper-transporting ATPase 1, putative"/>
    <property type="match status" value="1"/>
</dbReference>
<organism evidence="17 18">
    <name type="scientific">Halolactibacillus halophilus</name>
    <dbReference type="NCBI Taxonomy" id="306540"/>
    <lineage>
        <taxon>Bacteria</taxon>
        <taxon>Bacillati</taxon>
        <taxon>Bacillota</taxon>
        <taxon>Bacilli</taxon>
        <taxon>Bacillales</taxon>
        <taxon>Bacillaceae</taxon>
        <taxon>Halolactibacillus</taxon>
    </lineage>
</organism>
<dbReference type="NCBIfam" id="TIGR01525">
    <property type="entry name" value="ATPase-IB_hvy"/>
    <property type="match status" value="1"/>
</dbReference>
<keyword evidence="11 14" id="KW-1133">Transmembrane helix</keyword>
<dbReference type="PROSITE" id="PS00154">
    <property type="entry name" value="ATPASE_E1_E2"/>
    <property type="match status" value="1"/>
</dbReference>
<dbReference type="RefSeq" id="WP_089830702.1">
    <property type="nucleotide sequence ID" value="NZ_BJWI01000005.1"/>
</dbReference>
<dbReference type="OrthoDB" id="9813266at2"/>
<protein>
    <submittedName>
        <fullName evidence="16 17">ATPase</fullName>
    </submittedName>
</protein>
<dbReference type="Pfam" id="PF00122">
    <property type="entry name" value="E1-E2_ATPase"/>
    <property type="match status" value="1"/>
</dbReference>
<dbReference type="InterPro" id="IPR023214">
    <property type="entry name" value="HAD_sf"/>
</dbReference>
<keyword evidence="6 14" id="KW-0479">Metal-binding</keyword>
<dbReference type="NCBIfam" id="TIGR01494">
    <property type="entry name" value="ATPase_P-type"/>
    <property type="match status" value="1"/>
</dbReference>
<evidence type="ECO:0000313" key="19">
    <source>
        <dbReference type="Proteomes" id="UP000321547"/>
    </source>
</evidence>
<dbReference type="InterPro" id="IPR044492">
    <property type="entry name" value="P_typ_ATPase_HD_dom"/>
</dbReference>
<reference evidence="17 18" key="1">
    <citation type="submission" date="2016-10" db="EMBL/GenBank/DDBJ databases">
        <authorList>
            <person name="de Groot N.N."/>
        </authorList>
    </citation>
    <scope>NUCLEOTIDE SEQUENCE [LARGE SCALE GENOMIC DNA]</scope>
    <source>
        <strain evidence="17 18">DSM 17073</strain>
    </source>
</reference>
<dbReference type="PRINTS" id="PR00119">
    <property type="entry name" value="CATATPASE"/>
</dbReference>
<comment type="subcellular location">
    <subcellularLocation>
        <location evidence="1">Cell membrane</location>
        <topology evidence="1">Multi-pass membrane protein</topology>
    </subcellularLocation>
</comment>
<dbReference type="SFLD" id="SFLDF00027">
    <property type="entry name" value="p-type_atpase"/>
    <property type="match status" value="1"/>
</dbReference>
<evidence type="ECO:0000256" key="6">
    <source>
        <dbReference type="ARBA" id="ARBA00022723"/>
    </source>
</evidence>
<keyword evidence="12" id="KW-0406">Ion transport</keyword>
<feature type="domain" description="P-type ATPase A" evidence="15">
    <location>
        <begin position="139"/>
        <end position="238"/>
    </location>
</feature>
<dbReference type="GO" id="GO:0046872">
    <property type="term" value="F:metal ion binding"/>
    <property type="evidence" value="ECO:0007669"/>
    <property type="project" value="UniProtKB-KW"/>
</dbReference>
<dbReference type="SUPFAM" id="SSF56784">
    <property type="entry name" value="HAD-like"/>
    <property type="match status" value="1"/>
</dbReference>
<dbReference type="Gene3D" id="3.40.1110.10">
    <property type="entry name" value="Calcium-transporting ATPase, cytoplasmic domain N"/>
    <property type="match status" value="1"/>
</dbReference>
<evidence type="ECO:0000256" key="14">
    <source>
        <dbReference type="RuleBase" id="RU362081"/>
    </source>
</evidence>
<dbReference type="InterPro" id="IPR023299">
    <property type="entry name" value="ATPase_P-typ_cyto_dom_N"/>
</dbReference>